<feature type="compositionally biased region" description="Polar residues" evidence="1">
    <location>
        <begin position="48"/>
        <end position="60"/>
    </location>
</feature>
<keyword evidence="3" id="KW-1185">Reference proteome</keyword>
<evidence type="ECO:0000313" key="3">
    <source>
        <dbReference type="Proteomes" id="UP000235672"/>
    </source>
</evidence>
<feature type="compositionally biased region" description="Pro residues" evidence="1">
    <location>
        <begin position="173"/>
        <end position="182"/>
    </location>
</feature>
<organism evidence="2 3">
    <name type="scientific">Hyaloscypha hepaticicola</name>
    <dbReference type="NCBI Taxonomy" id="2082293"/>
    <lineage>
        <taxon>Eukaryota</taxon>
        <taxon>Fungi</taxon>
        <taxon>Dikarya</taxon>
        <taxon>Ascomycota</taxon>
        <taxon>Pezizomycotina</taxon>
        <taxon>Leotiomycetes</taxon>
        <taxon>Helotiales</taxon>
        <taxon>Hyaloscyphaceae</taxon>
        <taxon>Hyaloscypha</taxon>
    </lineage>
</organism>
<dbReference type="Proteomes" id="UP000235672">
    <property type="component" value="Unassembled WGS sequence"/>
</dbReference>
<feature type="region of interest" description="Disordered" evidence="1">
    <location>
        <begin position="158"/>
        <end position="204"/>
    </location>
</feature>
<proteinExistence type="predicted"/>
<protein>
    <submittedName>
        <fullName evidence="2">Uncharacterized protein</fullName>
    </submittedName>
</protein>
<reference evidence="2 3" key="1">
    <citation type="submission" date="2016-05" db="EMBL/GenBank/DDBJ databases">
        <title>A degradative enzymes factory behind the ericoid mycorrhizal symbiosis.</title>
        <authorList>
            <consortium name="DOE Joint Genome Institute"/>
            <person name="Martino E."/>
            <person name="Morin E."/>
            <person name="Grelet G."/>
            <person name="Kuo A."/>
            <person name="Kohler A."/>
            <person name="Daghino S."/>
            <person name="Barry K."/>
            <person name="Choi C."/>
            <person name="Cichocki N."/>
            <person name="Clum A."/>
            <person name="Copeland A."/>
            <person name="Hainaut M."/>
            <person name="Haridas S."/>
            <person name="Labutti K."/>
            <person name="Lindquist E."/>
            <person name="Lipzen A."/>
            <person name="Khouja H.-R."/>
            <person name="Murat C."/>
            <person name="Ohm R."/>
            <person name="Olson A."/>
            <person name="Spatafora J."/>
            <person name="Veneault-Fourrey C."/>
            <person name="Henrissat B."/>
            <person name="Grigoriev I."/>
            <person name="Martin F."/>
            <person name="Perotto S."/>
        </authorList>
    </citation>
    <scope>NUCLEOTIDE SEQUENCE [LARGE SCALE GENOMIC DNA]</scope>
    <source>
        <strain evidence="2 3">UAMH 7357</strain>
    </source>
</reference>
<dbReference type="AlphaFoldDB" id="A0A2J6PQ86"/>
<accession>A0A2J6PQ86</accession>
<sequence>MQNRTTIVDLAKLQSGLSSRELVLKPGGEQDISEGSSKGGESHADDNASPSQDVSPQMSLVSRTIETLILEDDPEKSRCAPKWLDIIPDRSGPQQPRHHKTQRASSRTPTKSKIAVTAQKSTSSFDQIGNSSEILDPATLITPVSTADLRFSIGFQQSHFHSPRKKNFKNGQFPPPPPPPAPLNGIPTGSKDLPFRNDFASHVV</sequence>
<gene>
    <name evidence="2" type="ORF">NA56DRAFT_709155</name>
</gene>
<dbReference type="EMBL" id="KZ613508">
    <property type="protein sequence ID" value="PMD16066.1"/>
    <property type="molecule type" value="Genomic_DNA"/>
</dbReference>
<feature type="region of interest" description="Disordered" evidence="1">
    <location>
        <begin position="16"/>
        <end position="60"/>
    </location>
</feature>
<feature type="region of interest" description="Disordered" evidence="1">
    <location>
        <begin position="79"/>
        <end position="113"/>
    </location>
</feature>
<name>A0A2J6PQ86_9HELO</name>
<evidence type="ECO:0000256" key="1">
    <source>
        <dbReference type="SAM" id="MobiDB-lite"/>
    </source>
</evidence>
<evidence type="ECO:0000313" key="2">
    <source>
        <dbReference type="EMBL" id="PMD16066.1"/>
    </source>
</evidence>